<evidence type="ECO:0000256" key="3">
    <source>
        <dbReference type="ARBA" id="ARBA00023125"/>
    </source>
</evidence>
<dbReference type="Gene3D" id="1.10.260.40">
    <property type="entry name" value="lambda repressor-like DNA-binding domains"/>
    <property type="match status" value="1"/>
</dbReference>
<dbReference type="Pfam" id="PF13377">
    <property type="entry name" value="Peripla_BP_3"/>
    <property type="match status" value="1"/>
</dbReference>
<keyword evidence="1" id="KW-0678">Repressor</keyword>
<dbReference type="SUPFAM" id="SSF53822">
    <property type="entry name" value="Periplasmic binding protein-like I"/>
    <property type="match status" value="1"/>
</dbReference>
<dbReference type="InterPro" id="IPR028082">
    <property type="entry name" value="Peripla_BP_I"/>
</dbReference>
<sequence length="346" mass="36731">MPRRSARSGPTMHDVARAAGVSQATVSMVLNEVDGSRVSAETRARVMDAVAELGYRVNSAAKSLREGHSRLIGFVGDIVASTPFAGEIIEGAQDRAWVDGHLMLIVNTGGDRVLEERAIDSLLSRQVDGIVYAAMYHRRLKVPAALREVPTVVLNAETEDGSLPSVVPDEYGGGRAATQYLIDHGHERVGFININTLSSRLPAAIDRERGFVDAVTAAGLRVDKTLIKHGDGDAESAYQHAARLLDRKRPPTAIFCGNDRTAWGAYQAAADLGLRIPDDVSIIGFDNQTLIAAHLRPGLTTMALPFAEMGRVGVGRLLSGDVTPAIEAVGCPLVERSSVAGPGGAK</sequence>
<feature type="domain" description="HTH lacI-type" evidence="5">
    <location>
        <begin position="10"/>
        <end position="66"/>
    </location>
</feature>
<organism evidence="6 7">
    <name type="scientific">Kribbella antiqua</name>
    <dbReference type="NCBI Taxonomy" id="2512217"/>
    <lineage>
        <taxon>Bacteria</taxon>
        <taxon>Bacillati</taxon>
        <taxon>Actinomycetota</taxon>
        <taxon>Actinomycetes</taxon>
        <taxon>Propionibacteriales</taxon>
        <taxon>Kribbellaceae</taxon>
        <taxon>Kribbella</taxon>
    </lineage>
</organism>
<dbReference type="Pfam" id="PF00356">
    <property type="entry name" value="LacI"/>
    <property type="match status" value="1"/>
</dbReference>
<reference evidence="6 7" key="1">
    <citation type="journal article" date="2015" name="Stand. Genomic Sci.">
        <title>Genomic Encyclopedia of Bacterial and Archaeal Type Strains, Phase III: the genomes of soil and plant-associated and newly described type strains.</title>
        <authorList>
            <person name="Whitman W.B."/>
            <person name="Woyke T."/>
            <person name="Klenk H.P."/>
            <person name="Zhou Y."/>
            <person name="Lilburn T.G."/>
            <person name="Beck B.J."/>
            <person name="De Vos P."/>
            <person name="Vandamme P."/>
            <person name="Eisen J.A."/>
            <person name="Garrity G."/>
            <person name="Hugenholtz P."/>
            <person name="Kyrpides N.C."/>
        </authorList>
    </citation>
    <scope>NUCLEOTIDE SEQUENCE [LARGE SCALE GENOMIC DNA]</scope>
    <source>
        <strain evidence="6 7">VKM Ac-2541</strain>
    </source>
</reference>
<proteinExistence type="predicted"/>
<dbReference type="Proteomes" id="UP000295573">
    <property type="component" value="Unassembled WGS sequence"/>
</dbReference>
<dbReference type="PANTHER" id="PTHR30146">
    <property type="entry name" value="LACI-RELATED TRANSCRIPTIONAL REPRESSOR"/>
    <property type="match status" value="1"/>
</dbReference>
<dbReference type="PRINTS" id="PR00036">
    <property type="entry name" value="HTHLACI"/>
</dbReference>
<dbReference type="AlphaFoldDB" id="A0A4R2IGW2"/>
<dbReference type="PROSITE" id="PS00356">
    <property type="entry name" value="HTH_LACI_1"/>
    <property type="match status" value="1"/>
</dbReference>
<evidence type="ECO:0000256" key="4">
    <source>
        <dbReference type="ARBA" id="ARBA00023163"/>
    </source>
</evidence>
<dbReference type="InterPro" id="IPR010982">
    <property type="entry name" value="Lambda_DNA-bd_dom_sf"/>
</dbReference>
<dbReference type="PANTHER" id="PTHR30146:SF148">
    <property type="entry name" value="HTH-TYPE TRANSCRIPTIONAL REPRESSOR PURR-RELATED"/>
    <property type="match status" value="1"/>
</dbReference>
<dbReference type="SUPFAM" id="SSF47413">
    <property type="entry name" value="lambda repressor-like DNA-binding domains"/>
    <property type="match status" value="1"/>
</dbReference>
<protein>
    <submittedName>
        <fullName evidence="6">LacI family transcriptional regulator</fullName>
    </submittedName>
</protein>
<evidence type="ECO:0000313" key="6">
    <source>
        <dbReference type="EMBL" id="TCO44091.1"/>
    </source>
</evidence>
<dbReference type="CDD" id="cd06288">
    <property type="entry name" value="PBP1_sucrose_transcription_regulator"/>
    <property type="match status" value="1"/>
</dbReference>
<dbReference type="EMBL" id="SLWR01000011">
    <property type="protein sequence ID" value="TCO44091.1"/>
    <property type="molecule type" value="Genomic_DNA"/>
</dbReference>
<evidence type="ECO:0000256" key="2">
    <source>
        <dbReference type="ARBA" id="ARBA00023015"/>
    </source>
</evidence>
<evidence type="ECO:0000313" key="7">
    <source>
        <dbReference type="Proteomes" id="UP000295573"/>
    </source>
</evidence>
<dbReference type="PROSITE" id="PS50932">
    <property type="entry name" value="HTH_LACI_2"/>
    <property type="match status" value="1"/>
</dbReference>
<evidence type="ECO:0000259" key="5">
    <source>
        <dbReference type="PROSITE" id="PS50932"/>
    </source>
</evidence>
<keyword evidence="2" id="KW-0805">Transcription regulation</keyword>
<accession>A0A4R2IGW2</accession>
<evidence type="ECO:0000256" key="1">
    <source>
        <dbReference type="ARBA" id="ARBA00022491"/>
    </source>
</evidence>
<keyword evidence="7" id="KW-1185">Reference proteome</keyword>
<dbReference type="GO" id="GO:0000976">
    <property type="term" value="F:transcription cis-regulatory region binding"/>
    <property type="evidence" value="ECO:0007669"/>
    <property type="project" value="TreeGrafter"/>
</dbReference>
<keyword evidence="4" id="KW-0804">Transcription</keyword>
<dbReference type="InterPro" id="IPR046335">
    <property type="entry name" value="LacI/GalR-like_sensor"/>
</dbReference>
<dbReference type="GO" id="GO:0003700">
    <property type="term" value="F:DNA-binding transcription factor activity"/>
    <property type="evidence" value="ECO:0007669"/>
    <property type="project" value="TreeGrafter"/>
</dbReference>
<gene>
    <name evidence="6" type="ORF">EV646_111284</name>
</gene>
<dbReference type="Gene3D" id="3.40.50.2300">
    <property type="match status" value="2"/>
</dbReference>
<comment type="caution">
    <text evidence="6">The sequence shown here is derived from an EMBL/GenBank/DDBJ whole genome shotgun (WGS) entry which is preliminary data.</text>
</comment>
<name>A0A4R2IGW2_9ACTN</name>
<dbReference type="CDD" id="cd01392">
    <property type="entry name" value="HTH_LacI"/>
    <property type="match status" value="1"/>
</dbReference>
<dbReference type="InterPro" id="IPR000843">
    <property type="entry name" value="HTH_LacI"/>
</dbReference>
<dbReference type="SMART" id="SM00354">
    <property type="entry name" value="HTH_LACI"/>
    <property type="match status" value="1"/>
</dbReference>
<keyword evidence="3" id="KW-0238">DNA-binding</keyword>